<name>A0ACC0WL22_9STRA</name>
<gene>
    <name evidence="1" type="ORF">PsorP6_017355</name>
</gene>
<dbReference type="EMBL" id="CM047590">
    <property type="protein sequence ID" value="KAI9919365.1"/>
    <property type="molecule type" value="Genomic_DNA"/>
</dbReference>
<evidence type="ECO:0000313" key="1">
    <source>
        <dbReference type="EMBL" id="KAI9919365.1"/>
    </source>
</evidence>
<reference evidence="1 2" key="1">
    <citation type="journal article" date="2022" name="bioRxiv">
        <title>The genome of the oomycete Peronosclerospora sorghi, a cosmopolitan pathogen of maize and sorghum, is inflated with dispersed pseudogenes.</title>
        <authorList>
            <person name="Fletcher K."/>
            <person name="Martin F."/>
            <person name="Isakeit T."/>
            <person name="Cavanaugh K."/>
            <person name="Magill C."/>
            <person name="Michelmore R."/>
        </authorList>
    </citation>
    <scope>NUCLEOTIDE SEQUENCE [LARGE SCALE GENOMIC DNA]</scope>
    <source>
        <strain evidence="1">P6</strain>
    </source>
</reference>
<accession>A0ACC0WL22</accession>
<comment type="caution">
    <text evidence="1">The sequence shown here is derived from an EMBL/GenBank/DDBJ whole genome shotgun (WGS) entry which is preliminary data.</text>
</comment>
<organism evidence="1 2">
    <name type="scientific">Peronosclerospora sorghi</name>
    <dbReference type="NCBI Taxonomy" id="230839"/>
    <lineage>
        <taxon>Eukaryota</taxon>
        <taxon>Sar</taxon>
        <taxon>Stramenopiles</taxon>
        <taxon>Oomycota</taxon>
        <taxon>Peronosporomycetes</taxon>
        <taxon>Peronosporales</taxon>
        <taxon>Peronosporaceae</taxon>
        <taxon>Peronosclerospora</taxon>
    </lineage>
</organism>
<protein>
    <submittedName>
        <fullName evidence="1">Uncharacterized protein</fullName>
    </submittedName>
</protein>
<sequence length="293" mass="33216">MPHLQPLLLSLLVVITFASDLKLQLEADEPVSLPCTDVTTCEVTAAELEELATSRAEEQKHESTADDDKSRWQHQEMNQVLTPEPQFALPDLARRAFNEIQRHGYAQGYALSGFSEQDIGKKEDEYYVELVLQAKKDPRSGVVVRTGTGITRQGENTPLNYEVQLLLDAMSELCARFQPRGLQLTWLCLERFSVVAAWELSETEPPQGQKAQRLMRLSIQPTASLLEREARRHRSRPMEVTWLLAGGLVLVVAGLLVLYNTRNPLPAPKPRRRRSDDWELVDETDKPIKLPKL</sequence>
<dbReference type="Proteomes" id="UP001163321">
    <property type="component" value="Chromosome 11"/>
</dbReference>
<keyword evidence="2" id="KW-1185">Reference proteome</keyword>
<proteinExistence type="predicted"/>
<evidence type="ECO:0000313" key="2">
    <source>
        <dbReference type="Proteomes" id="UP001163321"/>
    </source>
</evidence>